<dbReference type="Proteomes" id="UP001337655">
    <property type="component" value="Unassembled WGS sequence"/>
</dbReference>
<evidence type="ECO:0000256" key="2">
    <source>
        <dbReference type="ARBA" id="ARBA00022723"/>
    </source>
</evidence>
<accession>A0AAV9PJS4</accession>
<dbReference type="GO" id="GO:0016491">
    <property type="term" value="F:oxidoreductase activity"/>
    <property type="evidence" value="ECO:0007669"/>
    <property type="project" value="UniProtKB-KW"/>
</dbReference>
<comment type="cofactor">
    <cofactor evidence="1">
        <name>Zn(2+)</name>
        <dbReference type="ChEBI" id="CHEBI:29105"/>
    </cofactor>
</comment>
<dbReference type="PANTHER" id="PTHR42940:SF8">
    <property type="entry name" value="VACUOLAR PROTEIN SORTING-ASSOCIATED PROTEIN 11"/>
    <property type="match status" value="1"/>
</dbReference>
<keyword evidence="4" id="KW-0560">Oxidoreductase</keyword>
<dbReference type="Gene3D" id="3.90.180.10">
    <property type="entry name" value="Medium-chain alcohol dehydrogenases, catalytic domain"/>
    <property type="match status" value="1"/>
</dbReference>
<dbReference type="InterPro" id="IPR011032">
    <property type="entry name" value="GroES-like_sf"/>
</dbReference>
<feature type="domain" description="Alcohol dehydrogenase-like N-terminal" evidence="5">
    <location>
        <begin position="31"/>
        <end position="134"/>
    </location>
</feature>
<keyword evidence="7" id="KW-1185">Reference proteome</keyword>
<name>A0AAV9PJS4_9PEZI</name>
<dbReference type="Pfam" id="PF08240">
    <property type="entry name" value="ADH_N"/>
    <property type="match status" value="1"/>
</dbReference>
<comment type="caution">
    <text evidence="6">The sequence shown here is derived from an EMBL/GenBank/DDBJ whole genome shotgun (WGS) entry which is preliminary data.</text>
</comment>
<dbReference type="AlphaFoldDB" id="A0AAV9PJS4"/>
<evidence type="ECO:0000256" key="4">
    <source>
        <dbReference type="ARBA" id="ARBA00023002"/>
    </source>
</evidence>
<evidence type="ECO:0000259" key="5">
    <source>
        <dbReference type="Pfam" id="PF08240"/>
    </source>
</evidence>
<gene>
    <name evidence="6" type="ORF">LTR77_001323</name>
</gene>
<sequence>MGIPKTMKALQLTEFKQDKFELNAVPIPSIGDNDLLVKIGAAGFCHTDYQVWEGVYGSKLPQIPSHEPAGIIVSVGAQAKAKGWENGQRVGVMLFKHACRNCVGCETTSDVRFCKNVVIEGLTTDGGMAEYIMAGSR</sequence>
<dbReference type="SUPFAM" id="SSF50129">
    <property type="entry name" value="GroES-like"/>
    <property type="match status" value="1"/>
</dbReference>
<protein>
    <recommendedName>
        <fullName evidence="5">Alcohol dehydrogenase-like N-terminal domain-containing protein</fullName>
    </recommendedName>
</protein>
<organism evidence="6 7">
    <name type="scientific">Saxophila tyrrhenica</name>
    <dbReference type="NCBI Taxonomy" id="1690608"/>
    <lineage>
        <taxon>Eukaryota</taxon>
        <taxon>Fungi</taxon>
        <taxon>Dikarya</taxon>
        <taxon>Ascomycota</taxon>
        <taxon>Pezizomycotina</taxon>
        <taxon>Dothideomycetes</taxon>
        <taxon>Dothideomycetidae</taxon>
        <taxon>Mycosphaerellales</taxon>
        <taxon>Extremaceae</taxon>
        <taxon>Saxophila</taxon>
    </lineage>
</organism>
<evidence type="ECO:0000313" key="6">
    <source>
        <dbReference type="EMBL" id="KAK5174243.1"/>
    </source>
</evidence>
<dbReference type="PANTHER" id="PTHR42940">
    <property type="entry name" value="ALCOHOL DEHYDROGENASE 1-RELATED"/>
    <property type="match status" value="1"/>
</dbReference>
<proteinExistence type="predicted"/>
<evidence type="ECO:0000313" key="7">
    <source>
        <dbReference type="Proteomes" id="UP001337655"/>
    </source>
</evidence>
<reference evidence="6 7" key="1">
    <citation type="submission" date="2023-08" db="EMBL/GenBank/DDBJ databases">
        <title>Black Yeasts Isolated from many extreme environments.</title>
        <authorList>
            <person name="Coleine C."/>
            <person name="Stajich J.E."/>
            <person name="Selbmann L."/>
        </authorList>
    </citation>
    <scope>NUCLEOTIDE SEQUENCE [LARGE SCALE GENOMIC DNA]</scope>
    <source>
        <strain evidence="6 7">CCFEE 5935</strain>
    </source>
</reference>
<evidence type="ECO:0000256" key="1">
    <source>
        <dbReference type="ARBA" id="ARBA00001947"/>
    </source>
</evidence>
<dbReference type="RefSeq" id="XP_064662912.1">
    <property type="nucleotide sequence ID" value="XM_064798585.1"/>
</dbReference>
<dbReference type="GeneID" id="89922671"/>
<keyword evidence="3" id="KW-0862">Zinc</keyword>
<evidence type="ECO:0000256" key="3">
    <source>
        <dbReference type="ARBA" id="ARBA00022833"/>
    </source>
</evidence>
<dbReference type="GO" id="GO:0046872">
    <property type="term" value="F:metal ion binding"/>
    <property type="evidence" value="ECO:0007669"/>
    <property type="project" value="UniProtKB-KW"/>
</dbReference>
<dbReference type="EMBL" id="JAVRRT010000002">
    <property type="protein sequence ID" value="KAK5174243.1"/>
    <property type="molecule type" value="Genomic_DNA"/>
</dbReference>
<keyword evidence="2" id="KW-0479">Metal-binding</keyword>
<dbReference type="InterPro" id="IPR013154">
    <property type="entry name" value="ADH-like_N"/>
</dbReference>